<reference evidence="4" key="1">
    <citation type="submission" date="2017-06" db="EMBL/GenBank/DDBJ databases">
        <authorList>
            <person name="Varghese N."/>
            <person name="Submissions S."/>
        </authorList>
    </citation>
    <scope>NUCLEOTIDE SEQUENCE [LARGE SCALE GENOMIC DNA]</scope>
    <source>
        <strain evidence="4">DSM 137</strain>
    </source>
</reference>
<keyword evidence="2" id="KW-0732">Signal</keyword>
<dbReference type="InterPro" id="IPR005618">
    <property type="entry name" value="OMPW"/>
</dbReference>
<accession>A0A212QX95</accession>
<dbReference type="Pfam" id="PF03922">
    <property type="entry name" value="OmpW"/>
    <property type="match status" value="1"/>
</dbReference>
<protein>
    <submittedName>
        <fullName evidence="3">Outer membrane protein</fullName>
    </submittedName>
</protein>
<evidence type="ECO:0000256" key="2">
    <source>
        <dbReference type="SAM" id="SignalP"/>
    </source>
</evidence>
<sequence>MKQIVSGAFAAALLASVAVPAFAADLPSTKAAPALPAIDTFDPFLIRLRGLAVLPDASGTKLNGATLGGAKLSDNGIPEVDFTYFFTKNIAAELIAGVTHHRLTAGGSNVALANTTLLPPTLTLQYHFALGQLDPYVGVGVNYTWFLGTKSPALNGVVNIHSAVAPAFQFGADYYLTKNWLVNVDAKYIMLETDANVGGHNNLQLKVNPWIVGAGIGYRFGVADVAAIVTKY</sequence>
<dbReference type="PANTHER" id="PTHR36920:SF1">
    <property type="entry name" value="OUTER MEMBRANE PROTEIN W"/>
    <property type="match status" value="1"/>
</dbReference>
<dbReference type="SUPFAM" id="SSF56925">
    <property type="entry name" value="OMPA-like"/>
    <property type="match status" value="1"/>
</dbReference>
<name>A0A212QX95_RHOAC</name>
<dbReference type="Gene3D" id="2.40.160.20">
    <property type="match status" value="1"/>
</dbReference>
<keyword evidence="4" id="KW-1185">Reference proteome</keyword>
<evidence type="ECO:0000313" key="4">
    <source>
        <dbReference type="Proteomes" id="UP000198418"/>
    </source>
</evidence>
<dbReference type="PANTHER" id="PTHR36920">
    <property type="match status" value="1"/>
</dbReference>
<comment type="similarity">
    <text evidence="1">Belongs to the OmpW/AlkL family.</text>
</comment>
<dbReference type="InterPro" id="IPR011250">
    <property type="entry name" value="OMP/PagP_B-barrel"/>
</dbReference>
<dbReference type="GO" id="GO:0019867">
    <property type="term" value="C:outer membrane"/>
    <property type="evidence" value="ECO:0007669"/>
    <property type="project" value="InterPro"/>
</dbReference>
<feature type="chain" id="PRO_5013301659" evidence="2">
    <location>
        <begin position="24"/>
        <end position="232"/>
    </location>
</feature>
<evidence type="ECO:0000256" key="1">
    <source>
        <dbReference type="ARBA" id="ARBA00009330"/>
    </source>
</evidence>
<proteinExistence type="inferred from homology"/>
<dbReference type="AlphaFoldDB" id="A0A212QX95"/>
<dbReference type="Proteomes" id="UP000198418">
    <property type="component" value="Unassembled WGS sequence"/>
</dbReference>
<organism evidence="3 4">
    <name type="scientific">Rhodoblastus acidophilus</name>
    <name type="common">Rhodopseudomonas acidophila</name>
    <dbReference type="NCBI Taxonomy" id="1074"/>
    <lineage>
        <taxon>Bacteria</taxon>
        <taxon>Pseudomonadati</taxon>
        <taxon>Pseudomonadota</taxon>
        <taxon>Alphaproteobacteria</taxon>
        <taxon>Hyphomicrobiales</taxon>
        <taxon>Rhodoblastaceae</taxon>
        <taxon>Rhodoblastus</taxon>
    </lineage>
</organism>
<dbReference type="EMBL" id="FYDG01000002">
    <property type="protein sequence ID" value="SNB64355.1"/>
    <property type="molecule type" value="Genomic_DNA"/>
</dbReference>
<gene>
    <name evidence="3" type="ORF">SAMN06265338_10226</name>
</gene>
<feature type="signal peptide" evidence="2">
    <location>
        <begin position="1"/>
        <end position="23"/>
    </location>
</feature>
<evidence type="ECO:0000313" key="3">
    <source>
        <dbReference type="EMBL" id="SNB64355.1"/>
    </source>
</evidence>
<dbReference type="GO" id="GO:0055085">
    <property type="term" value="P:transmembrane transport"/>
    <property type="evidence" value="ECO:0007669"/>
    <property type="project" value="TreeGrafter"/>
</dbReference>
<dbReference type="RefSeq" id="WP_244593095.1">
    <property type="nucleotide sequence ID" value="NZ_FYDG01000002.1"/>
</dbReference>